<dbReference type="GO" id="GO:0031267">
    <property type="term" value="F:small GTPase binding"/>
    <property type="evidence" value="ECO:0007669"/>
    <property type="project" value="InterPro"/>
</dbReference>
<organism evidence="3 4">
    <name type="scientific">Caenorhabditis angaria</name>
    <dbReference type="NCBI Taxonomy" id="860376"/>
    <lineage>
        <taxon>Eukaryota</taxon>
        <taxon>Metazoa</taxon>
        <taxon>Ecdysozoa</taxon>
        <taxon>Nematoda</taxon>
        <taxon>Chromadorea</taxon>
        <taxon>Rhabditida</taxon>
        <taxon>Rhabditina</taxon>
        <taxon>Rhabditomorpha</taxon>
        <taxon>Rhabditoidea</taxon>
        <taxon>Rhabditidae</taxon>
        <taxon>Peloderinae</taxon>
        <taxon>Caenorhabditis</taxon>
    </lineage>
</organism>
<protein>
    <recommendedName>
        <fullName evidence="2">Rho-GAP domain-containing protein</fullName>
    </recommendedName>
</protein>
<keyword evidence="4" id="KW-1185">Reference proteome</keyword>
<evidence type="ECO:0000256" key="1">
    <source>
        <dbReference type="SAM" id="MobiDB-lite"/>
    </source>
</evidence>
<dbReference type="PROSITE" id="PS50238">
    <property type="entry name" value="RHOGAP"/>
    <property type="match status" value="1"/>
</dbReference>
<feature type="compositionally biased region" description="Basic residues" evidence="1">
    <location>
        <begin position="9"/>
        <end position="21"/>
    </location>
</feature>
<dbReference type="Pfam" id="PF00620">
    <property type="entry name" value="RhoGAP"/>
    <property type="match status" value="1"/>
</dbReference>
<reference evidence="3" key="1">
    <citation type="submission" date="2022-11" db="EMBL/GenBank/DDBJ databases">
        <authorList>
            <person name="Kikuchi T."/>
        </authorList>
    </citation>
    <scope>NUCLEOTIDE SEQUENCE</scope>
    <source>
        <strain evidence="3">PS1010</strain>
    </source>
</reference>
<accession>A0A9P1I591</accession>
<evidence type="ECO:0000313" key="4">
    <source>
        <dbReference type="Proteomes" id="UP001152747"/>
    </source>
</evidence>
<dbReference type="GO" id="GO:0005096">
    <property type="term" value="F:GTPase activator activity"/>
    <property type="evidence" value="ECO:0007669"/>
    <property type="project" value="InterPro"/>
</dbReference>
<evidence type="ECO:0000313" key="3">
    <source>
        <dbReference type="EMBL" id="CAI5438325.1"/>
    </source>
</evidence>
<dbReference type="InterPro" id="IPR000198">
    <property type="entry name" value="RhoGAP_dom"/>
</dbReference>
<name>A0A9P1I591_9PELO</name>
<dbReference type="PANTHER" id="PTHR12783">
    <property type="entry name" value="RALA BINDING PROTEIN 1 RALBP1"/>
    <property type="match status" value="1"/>
</dbReference>
<feature type="domain" description="Rho-GAP" evidence="2">
    <location>
        <begin position="57"/>
        <end position="262"/>
    </location>
</feature>
<dbReference type="PANTHER" id="PTHR12783:SF5">
    <property type="entry name" value="RALA-BINDING PROTEIN 1"/>
    <property type="match status" value="1"/>
</dbReference>
<dbReference type="InterPro" id="IPR008936">
    <property type="entry name" value="Rho_GTPase_activation_prot"/>
</dbReference>
<dbReference type="SMART" id="SM00324">
    <property type="entry name" value="RhoGAP"/>
    <property type="match status" value="1"/>
</dbReference>
<comment type="caution">
    <text evidence="3">The sequence shown here is derived from an EMBL/GenBank/DDBJ whole genome shotgun (WGS) entry which is preliminary data.</text>
</comment>
<gene>
    <name evidence="3" type="ORF">CAMP_LOCUS962</name>
</gene>
<proteinExistence type="predicted"/>
<dbReference type="SUPFAM" id="SSF48350">
    <property type="entry name" value="GTPase activation domain, GAP"/>
    <property type="match status" value="1"/>
</dbReference>
<dbReference type="InterPro" id="IPR039767">
    <property type="entry name" value="RALBP1"/>
</dbReference>
<feature type="region of interest" description="Disordered" evidence="1">
    <location>
        <begin position="1"/>
        <end position="21"/>
    </location>
</feature>
<sequence>MHHDTSKDHQKKKKLKLTRKSTRKMLGKWSRMNSENAEEDEVCEKIVLSKPQKLMGIRLSEAFSMDPSLDGIQIPSFFRIALDFIEEHGLAVEGIYRLSPPKNRLDELERRVNCIEPMIFADVHDATGIIKRFLRQIPEPIVPPEFELIAESCDCGLSTANHLTPQLYCQCGAVQTMRQSLNCMEPEKRTLFVYVFLHAQNVMRMEKENKMGLAALGLLLQTILEMSRKLVCFTIHAIRPIFDDPSCPPDSNFLIDNTVKIKK</sequence>
<dbReference type="OrthoDB" id="10033734at2759"/>
<dbReference type="CDD" id="cd00159">
    <property type="entry name" value="RhoGAP"/>
    <property type="match status" value="1"/>
</dbReference>
<dbReference type="EMBL" id="CANHGI010000001">
    <property type="protein sequence ID" value="CAI5438325.1"/>
    <property type="molecule type" value="Genomic_DNA"/>
</dbReference>
<dbReference type="Gene3D" id="1.10.555.10">
    <property type="entry name" value="Rho GTPase activation protein"/>
    <property type="match status" value="1"/>
</dbReference>
<dbReference type="Proteomes" id="UP001152747">
    <property type="component" value="Unassembled WGS sequence"/>
</dbReference>
<dbReference type="AlphaFoldDB" id="A0A9P1I591"/>
<dbReference type="GO" id="GO:0007264">
    <property type="term" value="P:small GTPase-mediated signal transduction"/>
    <property type="evidence" value="ECO:0007669"/>
    <property type="project" value="InterPro"/>
</dbReference>
<evidence type="ECO:0000259" key="2">
    <source>
        <dbReference type="PROSITE" id="PS50238"/>
    </source>
</evidence>